<name>A0ABQ8PK65_9FUNG</name>
<dbReference type="InterPro" id="IPR005517">
    <property type="entry name" value="Transl_elong_EFG/EF2_IV"/>
</dbReference>
<dbReference type="Gene3D" id="3.30.70.870">
    <property type="entry name" value="Elongation Factor G (Translational Gtpase), domain 3"/>
    <property type="match status" value="1"/>
</dbReference>
<dbReference type="Gene3D" id="3.40.50.300">
    <property type="entry name" value="P-loop containing nucleotide triphosphate hydrolases"/>
    <property type="match status" value="1"/>
</dbReference>
<dbReference type="EMBL" id="JANBQD010000053">
    <property type="protein sequence ID" value="KAJ1990313.1"/>
    <property type="molecule type" value="Genomic_DNA"/>
</dbReference>
<dbReference type="InterPro" id="IPR035649">
    <property type="entry name" value="EFG_V"/>
</dbReference>
<dbReference type="InterPro" id="IPR041095">
    <property type="entry name" value="EFG_II"/>
</dbReference>
<dbReference type="InterPro" id="IPR020568">
    <property type="entry name" value="Ribosomal_Su5_D2-typ_SF"/>
</dbReference>
<dbReference type="Pfam" id="PF14492">
    <property type="entry name" value="EFG_III"/>
    <property type="match status" value="1"/>
</dbReference>
<dbReference type="InterPro" id="IPR031157">
    <property type="entry name" value="G_TR_CS"/>
</dbReference>
<gene>
    <name evidence="7" type="primary">MEF2</name>
    <name evidence="7" type="ORF">EDC05_004166</name>
</gene>
<dbReference type="Pfam" id="PF00009">
    <property type="entry name" value="GTP_EFTU"/>
    <property type="match status" value="1"/>
</dbReference>
<feature type="domain" description="Tr-type G" evidence="6">
    <location>
        <begin position="33"/>
        <end position="306"/>
    </location>
</feature>
<dbReference type="SMART" id="SM00889">
    <property type="entry name" value="EFG_IV"/>
    <property type="match status" value="1"/>
</dbReference>
<dbReference type="InterPro" id="IPR005225">
    <property type="entry name" value="Small_GTP-bd"/>
</dbReference>
<evidence type="ECO:0000256" key="2">
    <source>
        <dbReference type="ARBA" id="ARBA00022741"/>
    </source>
</evidence>
<dbReference type="InterPro" id="IPR009022">
    <property type="entry name" value="EFG_III"/>
</dbReference>
<dbReference type="PROSITE" id="PS00301">
    <property type="entry name" value="G_TR_1"/>
    <property type="match status" value="1"/>
</dbReference>
<dbReference type="CDD" id="cd03713">
    <property type="entry name" value="EFG_mtEFG_C"/>
    <property type="match status" value="1"/>
</dbReference>
<dbReference type="PANTHER" id="PTHR43261">
    <property type="entry name" value="TRANSLATION ELONGATION FACTOR G-RELATED"/>
    <property type="match status" value="1"/>
</dbReference>
<dbReference type="InterPro" id="IPR000640">
    <property type="entry name" value="EFG_V-like"/>
</dbReference>
<evidence type="ECO:0000259" key="6">
    <source>
        <dbReference type="PROSITE" id="PS51722"/>
    </source>
</evidence>
<dbReference type="Gene3D" id="3.30.230.10">
    <property type="match status" value="1"/>
</dbReference>
<dbReference type="PRINTS" id="PR00315">
    <property type="entry name" value="ELONGATNFCT"/>
</dbReference>
<comment type="caution">
    <text evidence="7">The sequence shown here is derived from an EMBL/GenBank/DDBJ whole genome shotgun (WGS) entry which is preliminary data.</text>
</comment>
<reference evidence="7" key="1">
    <citation type="submission" date="2022-07" db="EMBL/GenBank/DDBJ databases">
        <title>Phylogenomic reconstructions and comparative analyses of Kickxellomycotina fungi.</title>
        <authorList>
            <person name="Reynolds N.K."/>
            <person name="Stajich J.E."/>
            <person name="Barry K."/>
            <person name="Grigoriev I.V."/>
            <person name="Crous P."/>
            <person name="Smith M.E."/>
        </authorList>
    </citation>
    <scope>NUCLEOTIDE SEQUENCE</scope>
    <source>
        <strain evidence="7">BCRC 34882</strain>
    </source>
</reference>
<dbReference type="Pfam" id="PF00679">
    <property type="entry name" value="EFG_C"/>
    <property type="match status" value="1"/>
</dbReference>
<sequence length="700" mass="75971">MLLRLALPRVLGAAKRPSTLRQTRPLATRVPPDAVRNLGIIAHIDAGKTTTTERMLHYAGLTRSIGDVDDGDTVMDYLPMERERGITIQSAATTFGWRSHQLHLIDTPGHIDFTVEVERALRVLDGAVVILDAVAGVQAQTLKVWRQAEKNALPRVVFVNKMDREGADWRACVDELSRLTTPLVLMLPGPSLEQWYDVVTMELIVFDPQDKTGATLRRSKVEPPTAELSEARVQLVEALAALDAQIVDVFLSAGDHLKVPAGELRAAIRRATLTARACPVLLGAAFRNIGVQPLLDAVVDYLPAPGVPPAPLDPRKLVAFAFKVTVDPQRGPMVFVRVYAGTLDARMALVNQRTQLRERATKLLQMYGDAVEEIAQIAQGHIGVIVGLKATRTGDTLCEPKVKAQLHGIDVPPPVFVCAVEADAPQDERPLAQALSSLVLEDPSIVVEHNEETGQMLLRGMGELHLEVVQDRLRRMKVNASFGKVRVAYREMAGRKASVSHTYAREIAGRMHKAAMAITVEPAQDNTVEVELGDAFEGAEQPSEVHRAIVEGIEGAMSRGTLLGFPVARTRVTVTNVEHFNELSTLPAFRACAAQTLHHTLASADSVLLEPLALTTVECPGACVGPVLGDLSMRRARIVSIDHGEEAHVVAEVPLGSMLGYSSELRSLTAGAATFSMEVVGFGPVPALQQKRIIQESRGY</sequence>
<dbReference type="SUPFAM" id="SSF54980">
    <property type="entry name" value="EF-G C-terminal domain-like"/>
    <property type="match status" value="2"/>
</dbReference>
<dbReference type="SUPFAM" id="SSF52540">
    <property type="entry name" value="P-loop containing nucleoside triphosphate hydrolases"/>
    <property type="match status" value="1"/>
</dbReference>
<dbReference type="PROSITE" id="PS51722">
    <property type="entry name" value="G_TR_2"/>
    <property type="match status" value="1"/>
</dbReference>
<dbReference type="Pfam" id="PF22042">
    <property type="entry name" value="EF-G_D2"/>
    <property type="match status" value="1"/>
</dbReference>
<evidence type="ECO:0000256" key="4">
    <source>
        <dbReference type="ARBA" id="ARBA00023134"/>
    </source>
</evidence>
<evidence type="ECO:0000256" key="5">
    <source>
        <dbReference type="ARBA" id="ARBA00024731"/>
    </source>
</evidence>
<evidence type="ECO:0000313" key="7">
    <source>
        <dbReference type="EMBL" id="KAJ1990313.1"/>
    </source>
</evidence>
<evidence type="ECO:0000313" key="8">
    <source>
        <dbReference type="Proteomes" id="UP001151295"/>
    </source>
</evidence>
<dbReference type="PANTHER" id="PTHR43261:SF1">
    <property type="entry name" value="RIBOSOME-RELEASING FACTOR 2, MITOCHONDRIAL"/>
    <property type="match status" value="1"/>
</dbReference>
<evidence type="ECO:0000256" key="1">
    <source>
        <dbReference type="ARBA" id="ARBA00017891"/>
    </source>
</evidence>
<keyword evidence="2" id="KW-0547">Nucleotide-binding</keyword>
<dbReference type="Gene3D" id="3.30.70.240">
    <property type="match status" value="1"/>
</dbReference>
<dbReference type="Gene3D" id="2.40.30.10">
    <property type="entry name" value="Translation factors"/>
    <property type="match status" value="1"/>
</dbReference>
<evidence type="ECO:0000256" key="3">
    <source>
        <dbReference type="ARBA" id="ARBA00022917"/>
    </source>
</evidence>
<dbReference type="SMART" id="SM00838">
    <property type="entry name" value="EFG_C"/>
    <property type="match status" value="1"/>
</dbReference>
<dbReference type="CDD" id="cd01886">
    <property type="entry name" value="EF-G"/>
    <property type="match status" value="1"/>
</dbReference>
<comment type="function">
    <text evidence="5">Catalyzes the GTP-dependent ribosomal translocation step during translation elongation. During this step, the ribosome changes from the pre-translocational (PRE) to the post-translocational (POST) state as the newly formed A-site-bound peptidyl-tRNA and P-site-bound deacylated tRNA move to the P and E sites, respectively. Catalyzes the coordinated movement of the two tRNA molecules, the mRNA and conformational changes in the ribosome.</text>
</comment>
<keyword evidence="8" id="KW-1185">Reference proteome</keyword>
<dbReference type="InterPro" id="IPR014721">
    <property type="entry name" value="Ribsml_uS5_D2-typ_fold_subgr"/>
</dbReference>
<keyword evidence="3" id="KW-0648">Protein biosynthesis</keyword>
<proteinExistence type="predicted"/>
<dbReference type="Pfam" id="PF03764">
    <property type="entry name" value="EFG_IV"/>
    <property type="match status" value="1"/>
</dbReference>
<accession>A0ABQ8PK65</accession>
<organism evidence="7 8">
    <name type="scientific">Coemansia umbellata</name>
    <dbReference type="NCBI Taxonomy" id="1424467"/>
    <lineage>
        <taxon>Eukaryota</taxon>
        <taxon>Fungi</taxon>
        <taxon>Fungi incertae sedis</taxon>
        <taxon>Zoopagomycota</taxon>
        <taxon>Kickxellomycotina</taxon>
        <taxon>Kickxellomycetes</taxon>
        <taxon>Kickxellales</taxon>
        <taxon>Kickxellaceae</taxon>
        <taxon>Coemansia</taxon>
    </lineage>
</organism>
<dbReference type="InterPro" id="IPR035647">
    <property type="entry name" value="EFG_III/V"/>
</dbReference>
<dbReference type="CDD" id="cd16262">
    <property type="entry name" value="EFG_III"/>
    <property type="match status" value="1"/>
</dbReference>
<dbReference type="NCBIfam" id="TIGR00231">
    <property type="entry name" value="small_GTP"/>
    <property type="match status" value="1"/>
</dbReference>
<dbReference type="SUPFAM" id="SSF50447">
    <property type="entry name" value="Translation proteins"/>
    <property type="match status" value="1"/>
</dbReference>
<dbReference type="InterPro" id="IPR000795">
    <property type="entry name" value="T_Tr_GTP-bd_dom"/>
</dbReference>
<dbReference type="InterPro" id="IPR053905">
    <property type="entry name" value="EF-G-like_DII"/>
</dbReference>
<protein>
    <recommendedName>
        <fullName evidence="1">Elongation factor 2</fullName>
    </recommendedName>
</protein>
<dbReference type="SUPFAM" id="SSF54211">
    <property type="entry name" value="Ribosomal protein S5 domain 2-like"/>
    <property type="match status" value="1"/>
</dbReference>
<dbReference type="InterPro" id="IPR009000">
    <property type="entry name" value="Transl_B-barrel_sf"/>
</dbReference>
<dbReference type="Proteomes" id="UP001151295">
    <property type="component" value="Unassembled WGS sequence"/>
</dbReference>
<dbReference type="InterPro" id="IPR027417">
    <property type="entry name" value="P-loop_NTPase"/>
</dbReference>
<keyword evidence="4" id="KW-0342">GTP-binding</keyword>